<organism evidence="1">
    <name type="scientific">uncultured prokaryote</name>
    <dbReference type="NCBI Taxonomy" id="198431"/>
    <lineage>
        <taxon>unclassified sequences</taxon>
        <taxon>environmental samples</taxon>
    </lineage>
</organism>
<reference evidence="1" key="1">
    <citation type="submission" date="2015-06" db="EMBL/GenBank/DDBJ databases">
        <authorList>
            <person name="Joergensen T."/>
        </authorList>
    </citation>
    <scope>NUCLEOTIDE SEQUENCE</scope>
    <source>
        <strain evidence="1">RGFK1416</strain>
    </source>
</reference>
<dbReference type="AlphaFoldDB" id="A0A0H5QN57"/>
<proteinExistence type="predicted"/>
<protein>
    <submittedName>
        <fullName evidence="1">Uncharacterized protein</fullName>
    </submittedName>
</protein>
<dbReference type="EMBL" id="LN853965">
    <property type="protein sequence ID" value="CRY97202.1"/>
    <property type="molecule type" value="Genomic_DNA"/>
</dbReference>
<accession>A0A0H5QN57</accession>
<sequence>MANKNSFLTSPGASGFDTSQTFDDYFRGGENFGVPVSKFYPTSQDGSMSSITLPNGEVLKNPYYGNTAHAGWFKRTFSPGRVAQEQQAMDAQASEWYNSQLQALYADWYSSPEQESARMKAAGMNPALTGLTGAASAMAGNPASGVDPIVGDSPIGAGDIVNVVSSLFSITTSLVNSGFDFASKASSLQAQKLANTDMMQDLAANDILHELGPDIASRGATNNDILQQGFIHGLTIPYRQIQGSKGKRSGLSNNRHDGQSRGWNRKMTRMYNEAVSRFGNSAKTKGELYKVLKDYQDNRKGFLSSVSGDLYSDIDSVFAKSLDSIISAYNKTVKTGYESTAASNEYNKQFYDSLDAQLGASARNSENELTVNEKDNSNFQAEFINNLMSDLKRAAEAKDASTWDKILYVGAILLRSSMFSNMKLNLSVPRSKSSSKFINK</sequence>
<reference evidence="1" key="2">
    <citation type="submission" date="2015-07" db="EMBL/GenBank/DDBJ databases">
        <title>Plasmids, circular viruses and viroids from rat gut.</title>
        <authorList>
            <person name="Jorgensen T.J."/>
            <person name="Hansen M.A."/>
            <person name="Xu Z."/>
            <person name="Tabak M.A."/>
            <person name="Sorensen S.J."/>
            <person name="Hansen L.H."/>
        </authorList>
    </citation>
    <scope>NUCLEOTIDE SEQUENCE</scope>
    <source>
        <strain evidence="1">RGFK1416</strain>
    </source>
</reference>
<name>A0A0H5QN57_9ZZZZ</name>
<evidence type="ECO:0000313" key="1">
    <source>
        <dbReference type="EMBL" id="CRY97202.1"/>
    </source>
</evidence>